<evidence type="ECO:0000259" key="5">
    <source>
        <dbReference type="PROSITE" id="PS50977"/>
    </source>
</evidence>
<keyword evidence="3" id="KW-0804">Transcription</keyword>
<keyword evidence="7" id="KW-1185">Reference proteome</keyword>
<dbReference type="Pfam" id="PF14246">
    <property type="entry name" value="TetR_C_7"/>
    <property type="match status" value="1"/>
</dbReference>
<sequence>MKSDCLQRREILAAARDLFLTRGYGKTTTDDIAARCGISKRTLYRLYQSKIDLFAGIIETSRAQMFTLPDPGQILSATAALERMFRIDLSPEQETETEEILKIVCTEAERCPELREVVRQHGAEVALAELSGWLADRHQAREIVIDDPQACAQILMDMVFGTLVKTMPEHASIPRGHARALHIRRCVAIFLKGVSTKRA</sequence>
<dbReference type="EMBL" id="QAYG01000004">
    <property type="protein sequence ID" value="PTW60469.1"/>
    <property type="molecule type" value="Genomic_DNA"/>
</dbReference>
<evidence type="ECO:0000256" key="3">
    <source>
        <dbReference type="ARBA" id="ARBA00023163"/>
    </source>
</evidence>
<evidence type="ECO:0000313" key="6">
    <source>
        <dbReference type="EMBL" id="PTW60469.1"/>
    </source>
</evidence>
<feature type="domain" description="HTH tetR-type" evidence="5">
    <location>
        <begin position="5"/>
        <end position="65"/>
    </location>
</feature>
<dbReference type="Gene3D" id="1.10.357.10">
    <property type="entry name" value="Tetracycline Repressor, domain 2"/>
    <property type="match status" value="1"/>
</dbReference>
<accession>A0A2T5V9N0</accession>
<evidence type="ECO:0000313" key="7">
    <source>
        <dbReference type="Proteomes" id="UP000244081"/>
    </source>
</evidence>
<keyword evidence="2 4" id="KW-0238">DNA-binding</keyword>
<evidence type="ECO:0000256" key="1">
    <source>
        <dbReference type="ARBA" id="ARBA00023015"/>
    </source>
</evidence>
<comment type="caution">
    <text evidence="6">The sequence shown here is derived from an EMBL/GenBank/DDBJ whole genome shotgun (WGS) entry which is preliminary data.</text>
</comment>
<evidence type="ECO:0000256" key="2">
    <source>
        <dbReference type="ARBA" id="ARBA00023125"/>
    </source>
</evidence>
<dbReference type="PANTHER" id="PTHR30055:SF223">
    <property type="entry name" value="HTH-TYPE TRANSCRIPTIONAL REGULATOR UIDR"/>
    <property type="match status" value="1"/>
</dbReference>
<reference evidence="6 7" key="1">
    <citation type="submission" date="2018-04" db="EMBL/GenBank/DDBJ databases">
        <title>Genomic Encyclopedia of Archaeal and Bacterial Type Strains, Phase II (KMG-II): from individual species to whole genera.</title>
        <authorList>
            <person name="Goeker M."/>
        </authorList>
    </citation>
    <scope>NUCLEOTIDE SEQUENCE [LARGE SCALE GENOMIC DNA]</scope>
    <source>
        <strain evidence="6 7">DSM 23382</strain>
    </source>
</reference>
<name>A0A2T5V9N0_9HYPH</name>
<dbReference type="GO" id="GO:0003700">
    <property type="term" value="F:DNA-binding transcription factor activity"/>
    <property type="evidence" value="ECO:0007669"/>
    <property type="project" value="TreeGrafter"/>
</dbReference>
<dbReference type="PROSITE" id="PS50977">
    <property type="entry name" value="HTH_TETR_2"/>
    <property type="match status" value="1"/>
</dbReference>
<dbReference type="AlphaFoldDB" id="A0A2T5V9N0"/>
<dbReference type="InterPro" id="IPR050109">
    <property type="entry name" value="HTH-type_TetR-like_transc_reg"/>
</dbReference>
<keyword evidence="1" id="KW-0805">Transcription regulation</keyword>
<dbReference type="GO" id="GO:0000976">
    <property type="term" value="F:transcription cis-regulatory region binding"/>
    <property type="evidence" value="ECO:0007669"/>
    <property type="project" value="TreeGrafter"/>
</dbReference>
<evidence type="ECO:0000256" key="4">
    <source>
        <dbReference type="PROSITE-ProRule" id="PRU00335"/>
    </source>
</evidence>
<dbReference type="PANTHER" id="PTHR30055">
    <property type="entry name" value="HTH-TYPE TRANSCRIPTIONAL REGULATOR RUTR"/>
    <property type="match status" value="1"/>
</dbReference>
<dbReference type="Proteomes" id="UP000244081">
    <property type="component" value="Unassembled WGS sequence"/>
</dbReference>
<dbReference type="SUPFAM" id="SSF46689">
    <property type="entry name" value="Homeodomain-like"/>
    <property type="match status" value="1"/>
</dbReference>
<feature type="DNA-binding region" description="H-T-H motif" evidence="4">
    <location>
        <begin position="28"/>
        <end position="47"/>
    </location>
</feature>
<proteinExistence type="predicted"/>
<dbReference type="InterPro" id="IPR001647">
    <property type="entry name" value="HTH_TetR"/>
</dbReference>
<dbReference type="FunFam" id="1.10.10.60:FF:000141">
    <property type="entry name" value="TetR family transcriptional regulator"/>
    <property type="match status" value="1"/>
</dbReference>
<organism evidence="6 7">
    <name type="scientific">Breoghania corrubedonensis</name>
    <dbReference type="NCBI Taxonomy" id="665038"/>
    <lineage>
        <taxon>Bacteria</taxon>
        <taxon>Pseudomonadati</taxon>
        <taxon>Pseudomonadota</taxon>
        <taxon>Alphaproteobacteria</taxon>
        <taxon>Hyphomicrobiales</taxon>
        <taxon>Stappiaceae</taxon>
        <taxon>Breoghania</taxon>
    </lineage>
</organism>
<dbReference type="InterPro" id="IPR039536">
    <property type="entry name" value="TetR_C_Proteobacteria"/>
</dbReference>
<dbReference type="RefSeq" id="WP_170122093.1">
    <property type="nucleotide sequence ID" value="NZ_QAYG01000004.1"/>
</dbReference>
<protein>
    <submittedName>
        <fullName evidence="6">TetR family transcriptional regulator</fullName>
    </submittedName>
</protein>
<dbReference type="Pfam" id="PF00440">
    <property type="entry name" value="TetR_N"/>
    <property type="match status" value="1"/>
</dbReference>
<gene>
    <name evidence="6" type="ORF">C8N35_10492</name>
</gene>
<dbReference type="PRINTS" id="PR00455">
    <property type="entry name" value="HTHTETR"/>
</dbReference>
<dbReference type="InterPro" id="IPR009057">
    <property type="entry name" value="Homeodomain-like_sf"/>
</dbReference>